<comment type="caution">
    <text evidence="1">The sequence shown here is derived from an EMBL/GenBank/DDBJ whole genome shotgun (WGS) entry which is preliminary data.</text>
</comment>
<reference evidence="1" key="1">
    <citation type="submission" date="2022-09" db="EMBL/GenBank/DDBJ databases">
        <title>Shewanella sp. KJ10-1 sp.nov, isolated from marine algae.</title>
        <authorList>
            <person name="Butt M."/>
            <person name="Lee J.K."/>
            <person name="Kim J.M."/>
            <person name="Choi D.G."/>
        </authorList>
    </citation>
    <scope>NUCLEOTIDE SEQUENCE</scope>
    <source>
        <strain evidence="1">KJ10-1</strain>
    </source>
</reference>
<gene>
    <name evidence="1" type="ORF">N4T56_08870</name>
</gene>
<keyword evidence="2" id="KW-1185">Reference proteome</keyword>
<protein>
    <submittedName>
        <fullName evidence="1">Uncharacterized protein</fullName>
    </submittedName>
</protein>
<dbReference type="RefSeq" id="WP_261732966.1">
    <property type="nucleotide sequence ID" value="NZ_JAODOQ010000001.1"/>
</dbReference>
<accession>A0ABT2P5Q4</accession>
<organism evidence="1 2">
    <name type="scientific">Shewanella phaeophyticola</name>
    <dbReference type="NCBI Taxonomy" id="2978345"/>
    <lineage>
        <taxon>Bacteria</taxon>
        <taxon>Pseudomonadati</taxon>
        <taxon>Pseudomonadota</taxon>
        <taxon>Gammaproteobacteria</taxon>
        <taxon>Alteromonadales</taxon>
        <taxon>Shewanellaceae</taxon>
        <taxon>Shewanella</taxon>
    </lineage>
</organism>
<proteinExistence type="predicted"/>
<dbReference type="EMBL" id="JAODOQ010000001">
    <property type="protein sequence ID" value="MCT8986576.1"/>
    <property type="molecule type" value="Genomic_DNA"/>
</dbReference>
<sequence length="164" mass="17846">MTDWAVLNTSVTQLKTSRYIDFDDLTNDSTTCATAGTLFNITCLGMVNTELTSIFLVGYTFSAAVLKIMSTMIDSEFEAFNVWVCYEDNVCIEFEAVAPWFSSLGWAATVNTSERTDTDGDVGGGGYDGSSGTTFIISCGVWCTYSGITADGTYCESWNVTMIR</sequence>
<dbReference type="Proteomes" id="UP001431192">
    <property type="component" value="Unassembled WGS sequence"/>
</dbReference>
<evidence type="ECO:0000313" key="2">
    <source>
        <dbReference type="Proteomes" id="UP001431192"/>
    </source>
</evidence>
<evidence type="ECO:0000313" key="1">
    <source>
        <dbReference type="EMBL" id="MCT8986576.1"/>
    </source>
</evidence>
<name>A0ABT2P5Q4_9GAMM</name>